<dbReference type="InterPro" id="IPR006131">
    <property type="entry name" value="Asp_carbamoyltransf_Asp/Orn-bd"/>
</dbReference>
<dbReference type="PANTHER" id="PTHR45753:SF3">
    <property type="entry name" value="ORNITHINE TRANSCARBAMYLASE, MITOCHONDRIAL"/>
    <property type="match status" value="1"/>
</dbReference>
<dbReference type="InterPro" id="IPR006132">
    <property type="entry name" value="Asp/Orn_carbamoyltranf_P-bd"/>
</dbReference>
<keyword evidence="1 4" id="KW-0808">Transferase</keyword>
<protein>
    <submittedName>
        <fullName evidence="4">Ornithine carbamoyltransferase</fullName>
    </submittedName>
</protein>
<organism evidence="4 5">
    <name type="scientific">Desulfovibrio desulfuricans</name>
    <dbReference type="NCBI Taxonomy" id="876"/>
    <lineage>
        <taxon>Bacteria</taxon>
        <taxon>Pseudomonadati</taxon>
        <taxon>Thermodesulfobacteriota</taxon>
        <taxon>Desulfovibrionia</taxon>
        <taxon>Desulfovibrionales</taxon>
        <taxon>Desulfovibrionaceae</taxon>
        <taxon>Desulfovibrio</taxon>
    </lineage>
</organism>
<dbReference type="GO" id="GO:0019240">
    <property type="term" value="P:citrulline biosynthetic process"/>
    <property type="evidence" value="ECO:0007669"/>
    <property type="project" value="TreeGrafter"/>
</dbReference>
<dbReference type="SUPFAM" id="SSF53671">
    <property type="entry name" value="Aspartate/ornithine carbamoyltransferase"/>
    <property type="match status" value="1"/>
</dbReference>
<evidence type="ECO:0000313" key="4">
    <source>
        <dbReference type="EMBL" id="QCC85841.1"/>
    </source>
</evidence>
<accession>A0A4P7UM96</accession>
<gene>
    <name evidence="4" type="ORF">DDIC_08140</name>
</gene>
<dbReference type="OrthoDB" id="5447774at2"/>
<dbReference type="PANTHER" id="PTHR45753">
    <property type="entry name" value="ORNITHINE CARBAMOYLTRANSFERASE, MITOCHONDRIAL"/>
    <property type="match status" value="1"/>
</dbReference>
<evidence type="ECO:0000256" key="1">
    <source>
        <dbReference type="ARBA" id="ARBA00022679"/>
    </source>
</evidence>
<dbReference type="Proteomes" id="UP000297065">
    <property type="component" value="Chromosome"/>
</dbReference>
<proteinExistence type="predicted"/>
<dbReference type="Pfam" id="PF00185">
    <property type="entry name" value="OTCace"/>
    <property type="match status" value="1"/>
</dbReference>
<evidence type="ECO:0000259" key="2">
    <source>
        <dbReference type="Pfam" id="PF00185"/>
    </source>
</evidence>
<dbReference type="AlphaFoldDB" id="A0A4P7UM96"/>
<reference evidence="4 5" key="1">
    <citation type="submission" date="2019-02" db="EMBL/GenBank/DDBJ databases">
        <title>Complete Genome Sequence of Desulfovibrio desulfuricans IC1, a Sulfonate Utilizing Anaerobe.</title>
        <authorList>
            <person name="Day L.A."/>
            <person name="De Leon K.B."/>
            <person name="Wall J.D."/>
        </authorList>
    </citation>
    <scope>NUCLEOTIDE SEQUENCE [LARGE SCALE GENOMIC DNA]</scope>
    <source>
        <strain evidence="4 5">IC1</strain>
    </source>
</reference>
<feature type="domain" description="Aspartate/ornithine carbamoyltransferase carbamoyl-P binding" evidence="3">
    <location>
        <begin position="3"/>
        <end position="139"/>
    </location>
</feature>
<dbReference type="RefSeq" id="WP_136399975.1">
    <property type="nucleotide sequence ID" value="NZ_CP036295.1"/>
</dbReference>
<evidence type="ECO:0000313" key="5">
    <source>
        <dbReference type="Proteomes" id="UP000297065"/>
    </source>
</evidence>
<name>A0A4P7UM96_DESDE</name>
<feature type="domain" description="Aspartate/ornithine carbamoyltransferase Asp/Orn-binding" evidence="2">
    <location>
        <begin position="148"/>
        <end position="288"/>
    </location>
</feature>
<dbReference type="GO" id="GO:0042450">
    <property type="term" value="P:L-arginine biosynthetic process via ornithine"/>
    <property type="evidence" value="ECO:0007669"/>
    <property type="project" value="TreeGrafter"/>
</dbReference>
<dbReference type="InterPro" id="IPR036901">
    <property type="entry name" value="Asp/Orn_carbamoylTrfase_sf"/>
</dbReference>
<dbReference type="GO" id="GO:0016597">
    <property type="term" value="F:amino acid binding"/>
    <property type="evidence" value="ECO:0007669"/>
    <property type="project" value="InterPro"/>
</dbReference>
<dbReference type="GO" id="GO:0004585">
    <property type="term" value="F:ornithine carbamoyltransferase activity"/>
    <property type="evidence" value="ECO:0007669"/>
    <property type="project" value="TreeGrafter"/>
</dbReference>
<dbReference type="Gene3D" id="3.40.50.1370">
    <property type="entry name" value="Aspartate/ornithine carbamoyltransferase"/>
    <property type="match status" value="2"/>
</dbReference>
<evidence type="ECO:0000259" key="3">
    <source>
        <dbReference type="Pfam" id="PF02729"/>
    </source>
</evidence>
<dbReference type="EMBL" id="CP036295">
    <property type="protein sequence ID" value="QCC85841.1"/>
    <property type="molecule type" value="Genomic_DNA"/>
</dbReference>
<sequence length="297" mass="32701">MARHILSIKSLGEKASWLLVQQALGMPEPKMQSDFMAQRVALLMFSQHSLPERLCVSAAVRQMGGAVVYEGNRGSWRTEMSDYQEQLLPVFSYYIDCLYMYGMPVGGWDMEASCLRFPLINAGSPDAHPAHALADIACMLRNSRYLNGVSCGWMGCVNGTLHSLIEATAWFPFALRVALPSRSDAGPLKETAARLGTHVTFVDSPEEAVRGANYVFAGCRSGLTDEERAHWRVGPELLSKAATDVHLMLSASPVAAIGVDDAILASKASLLVQQAEYRLRVHKRMLHWVFLDNETGI</sequence>
<dbReference type="Pfam" id="PF02729">
    <property type="entry name" value="OTCace_N"/>
    <property type="match status" value="1"/>
</dbReference>